<dbReference type="OrthoDB" id="5865932at2759"/>
<protein>
    <submittedName>
        <fullName evidence="1">Uncharacterized protein</fullName>
    </submittedName>
</protein>
<sequence length="70" mass="7948">MRIILCSHNPLFRHALGNVLGALGSKESLKIAREILFEQGPNFIDDYLFGAAQAITYDEKWHKQMMVSNV</sequence>
<keyword evidence="2" id="KW-1185">Reference proteome</keyword>
<evidence type="ECO:0000313" key="2">
    <source>
        <dbReference type="Proteomes" id="UP000270094"/>
    </source>
</evidence>
<gene>
    <name evidence="1" type="ORF">SVUK_LOCUS4666</name>
</gene>
<dbReference type="AlphaFoldDB" id="A0A3P7KPK6"/>
<dbReference type="Proteomes" id="UP000270094">
    <property type="component" value="Unassembled WGS sequence"/>
</dbReference>
<dbReference type="EMBL" id="UYYB01013055">
    <property type="protein sequence ID" value="VDM69668.1"/>
    <property type="molecule type" value="Genomic_DNA"/>
</dbReference>
<evidence type="ECO:0000313" key="1">
    <source>
        <dbReference type="EMBL" id="VDM69668.1"/>
    </source>
</evidence>
<organism evidence="1 2">
    <name type="scientific">Strongylus vulgaris</name>
    <name type="common">Blood worm</name>
    <dbReference type="NCBI Taxonomy" id="40348"/>
    <lineage>
        <taxon>Eukaryota</taxon>
        <taxon>Metazoa</taxon>
        <taxon>Ecdysozoa</taxon>
        <taxon>Nematoda</taxon>
        <taxon>Chromadorea</taxon>
        <taxon>Rhabditida</taxon>
        <taxon>Rhabditina</taxon>
        <taxon>Rhabditomorpha</taxon>
        <taxon>Strongyloidea</taxon>
        <taxon>Strongylidae</taxon>
        <taxon>Strongylus</taxon>
    </lineage>
</organism>
<reference evidence="1 2" key="1">
    <citation type="submission" date="2018-11" db="EMBL/GenBank/DDBJ databases">
        <authorList>
            <consortium name="Pathogen Informatics"/>
        </authorList>
    </citation>
    <scope>NUCLEOTIDE SEQUENCE [LARGE SCALE GENOMIC DNA]</scope>
</reference>
<accession>A0A3P7KPK6</accession>
<proteinExistence type="predicted"/>
<name>A0A3P7KPK6_STRVU</name>